<protein>
    <submittedName>
        <fullName evidence="1">Uncharacterized protein</fullName>
    </submittedName>
</protein>
<dbReference type="AlphaFoldDB" id="A0AAE0ZZG5"/>
<reference evidence="1" key="1">
    <citation type="journal article" date="2023" name="G3 (Bethesda)">
        <title>A reference genome for the long-term kleptoplast-retaining sea slug Elysia crispata morphotype clarki.</title>
        <authorList>
            <person name="Eastman K.E."/>
            <person name="Pendleton A.L."/>
            <person name="Shaikh M.A."/>
            <person name="Suttiyut T."/>
            <person name="Ogas R."/>
            <person name="Tomko P."/>
            <person name="Gavelis G."/>
            <person name="Widhalm J.R."/>
            <person name="Wisecaver J.H."/>
        </authorList>
    </citation>
    <scope>NUCLEOTIDE SEQUENCE</scope>
    <source>
        <strain evidence="1">ECLA1</strain>
    </source>
</reference>
<comment type="caution">
    <text evidence="1">The sequence shown here is derived from an EMBL/GenBank/DDBJ whole genome shotgun (WGS) entry which is preliminary data.</text>
</comment>
<sequence>MVLSDAAGSHWSPRNLPVFAVPVRALTVDQTWPACQRCAMWDTLKSGPGTRFDLCTPPADPWTGWRSFAGHHVGLLVWFSPRQYPRNPGISGSDPSCVLTGREQDTKAGVRGGLDGFLLIPSRSLRCPELRSCVGRV</sequence>
<organism evidence="1 2">
    <name type="scientific">Elysia crispata</name>
    <name type="common">lettuce slug</name>
    <dbReference type="NCBI Taxonomy" id="231223"/>
    <lineage>
        <taxon>Eukaryota</taxon>
        <taxon>Metazoa</taxon>
        <taxon>Spiralia</taxon>
        <taxon>Lophotrochozoa</taxon>
        <taxon>Mollusca</taxon>
        <taxon>Gastropoda</taxon>
        <taxon>Heterobranchia</taxon>
        <taxon>Euthyneura</taxon>
        <taxon>Panpulmonata</taxon>
        <taxon>Sacoglossa</taxon>
        <taxon>Placobranchoidea</taxon>
        <taxon>Plakobranchidae</taxon>
        <taxon>Elysia</taxon>
    </lineage>
</organism>
<gene>
    <name evidence="1" type="ORF">RRG08_016779</name>
</gene>
<proteinExistence type="predicted"/>
<name>A0AAE0ZZG5_9GAST</name>
<keyword evidence="2" id="KW-1185">Reference proteome</keyword>
<evidence type="ECO:0000313" key="2">
    <source>
        <dbReference type="Proteomes" id="UP001283361"/>
    </source>
</evidence>
<dbReference type="Proteomes" id="UP001283361">
    <property type="component" value="Unassembled WGS sequence"/>
</dbReference>
<accession>A0AAE0ZZG5</accession>
<evidence type="ECO:0000313" key="1">
    <source>
        <dbReference type="EMBL" id="KAK3778315.1"/>
    </source>
</evidence>
<dbReference type="EMBL" id="JAWDGP010002977">
    <property type="protein sequence ID" value="KAK3778315.1"/>
    <property type="molecule type" value="Genomic_DNA"/>
</dbReference>